<evidence type="ECO:0000256" key="2">
    <source>
        <dbReference type="ARBA" id="ARBA00023315"/>
    </source>
</evidence>
<dbReference type="InterPro" id="IPR011004">
    <property type="entry name" value="Trimer_LpxA-like_sf"/>
</dbReference>
<dbReference type="Pfam" id="PF13562">
    <property type="entry name" value="NTP_transf_4"/>
    <property type="match status" value="1"/>
</dbReference>
<name>A0A381T2V1_9ZZZZ</name>
<evidence type="ECO:0000313" key="3">
    <source>
        <dbReference type="EMBL" id="SVA08003.1"/>
    </source>
</evidence>
<dbReference type="PANTHER" id="PTHR43584">
    <property type="entry name" value="NUCLEOTIDYL TRANSFERASE"/>
    <property type="match status" value="1"/>
</dbReference>
<gene>
    <name evidence="3" type="ORF">METZ01_LOCUS60857</name>
</gene>
<proteinExistence type="predicted"/>
<dbReference type="NCBIfam" id="TIGR03991">
    <property type="entry name" value="alt_bact_glmU"/>
    <property type="match status" value="1"/>
</dbReference>
<dbReference type="Gene3D" id="2.160.10.10">
    <property type="entry name" value="Hexapeptide repeat proteins"/>
    <property type="match status" value="1"/>
</dbReference>
<dbReference type="InterPro" id="IPR050065">
    <property type="entry name" value="GlmU-like"/>
</dbReference>
<organism evidence="3">
    <name type="scientific">marine metagenome</name>
    <dbReference type="NCBI Taxonomy" id="408172"/>
    <lineage>
        <taxon>unclassified sequences</taxon>
        <taxon>metagenomes</taxon>
        <taxon>ecological metagenomes</taxon>
    </lineage>
</organism>
<dbReference type="EMBL" id="UINC01003632">
    <property type="protein sequence ID" value="SVA08003.1"/>
    <property type="molecule type" value="Genomic_DNA"/>
</dbReference>
<evidence type="ECO:0000256" key="1">
    <source>
        <dbReference type="ARBA" id="ARBA00022679"/>
    </source>
</evidence>
<accession>A0A381T2V1</accession>
<keyword evidence="1" id="KW-0808">Transferase</keyword>
<reference evidence="3" key="1">
    <citation type="submission" date="2018-05" db="EMBL/GenBank/DDBJ databases">
        <authorList>
            <person name="Lanie J.A."/>
            <person name="Ng W.-L."/>
            <person name="Kazmierczak K.M."/>
            <person name="Andrzejewski T.M."/>
            <person name="Davidsen T.M."/>
            <person name="Wayne K.J."/>
            <person name="Tettelin H."/>
            <person name="Glass J.I."/>
            <person name="Rusch D."/>
            <person name="Podicherti R."/>
            <person name="Tsui H.-C.T."/>
            <person name="Winkler M.E."/>
        </authorList>
    </citation>
    <scope>NUCLEOTIDE SEQUENCE</scope>
</reference>
<dbReference type="GO" id="GO:0016746">
    <property type="term" value="F:acyltransferase activity"/>
    <property type="evidence" value="ECO:0007669"/>
    <property type="project" value="UniProtKB-KW"/>
</dbReference>
<protein>
    <recommendedName>
        <fullName evidence="4">Glucose-1-phosphate thymidylyltransferase</fullName>
    </recommendedName>
</protein>
<dbReference type="InterPro" id="IPR023917">
    <property type="entry name" value="Bifunctiontional_GlmU_bac-type"/>
</dbReference>
<dbReference type="SUPFAM" id="SSF51161">
    <property type="entry name" value="Trimeric LpxA-like enzymes"/>
    <property type="match status" value="1"/>
</dbReference>
<evidence type="ECO:0008006" key="4">
    <source>
        <dbReference type="Google" id="ProtNLM"/>
    </source>
</evidence>
<keyword evidence="2" id="KW-0012">Acyltransferase</keyword>
<dbReference type="PANTHER" id="PTHR43584:SF9">
    <property type="entry name" value="TRANSFERASE HEXAPEPTIDE REPEAT CONTAINING PROTEIN"/>
    <property type="match status" value="1"/>
</dbReference>
<sequence length="379" mass="42096">MNINRASCELRCGSFTNLERINNLLTTDDTIQLVVRHDISKLIKERFPYLTINPEMVSKGIWLNGRGLWNENNFQEINSGRSYTNNGDLVAIHNHEDIPITAFYDHLDSASLVSSEIDIHFIKNVWDGIFLQSDVIATDSQNFIDYKQGDIHPTVAIENGDNIFIGKGAKVRAGSVLDASSGSIIIDENAFIDIGSLIQGPVYIGPSCVINPGTKLRGNVTLGPQCKIGGEVEDVIFQGFSNKQHDGFLGHSYIGEWVNLGANTNNSDLKNNYGLIQLIKDDQKIETGKQFLGTMMGDYSRTGISTMLNTGTIIGLGANIFGAGFQDKYIPSFRWGKNDTTELEKLFNTVENMKQRRGKSLSSDEKIFLSELFEKQIIK</sequence>
<dbReference type="AlphaFoldDB" id="A0A381T2V1"/>
<dbReference type="GO" id="GO:0016779">
    <property type="term" value="F:nucleotidyltransferase activity"/>
    <property type="evidence" value="ECO:0007669"/>
    <property type="project" value="UniProtKB-ARBA"/>
</dbReference>